<comment type="caution">
    <text evidence="2">The sequence shown here is derived from an EMBL/GenBank/DDBJ whole genome shotgun (WGS) entry which is preliminary data.</text>
</comment>
<proteinExistence type="predicted"/>
<organism evidence="2">
    <name type="scientific">marine sediment metagenome</name>
    <dbReference type="NCBI Taxonomy" id="412755"/>
    <lineage>
        <taxon>unclassified sequences</taxon>
        <taxon>metagenomes</taxon>
        <taxon>ecological metagenomes</taxon>
    </lineage>
</organism>
<reference evidence="2" key="1">
    <citation type="journal article" date="2014" name="Front. Microbiol.">
        <title>High frequency of phylogenetically diverse reductive dehalogenase-homologous genes in deep subseafloor sedimentary metagenomes.</title>
        <authorList>
            <person name="Kawai M."/>
            <person name="Futagami T."/>
            <person name="Toyoda A."/>
            <person name="Takaki Y."/>
            <person name="Nishi S."/>
            <person name="Hori S."/>
            <person name="Arai W."/>
            <person name="Tsubouchi T."/>
            <person name="Morono Y."/>
            <person name="Uchiyama I."/>
            <person name="Ito T."/>
            <person name="Fujiyama A."/>
            <person name="Inagaki F."/>
            <person name="Takami H."/>
        </authorList>
    </citation>
    <scope>NUCLEOTIDE SEQUENCE</scope>
    <source>
        <strain evidence="2">Expedition CK06-06</strain>
    </source>
</reference>
<name>X1LNY8_9ZZZZ</name>
<feature type="region of interest" description="Disordered" evidence="1">
    <location>
        <begin position="1"/>
        <end position="23"/>
    </location>
</feature>
<feature type="compositionally biased region" description="Basic residues" evidence="1">
    <location>
        <begin position="1"/>
        <end position="16"/>
    </location>
</feature>
<evidence type="ECO:0000256" key="1">
    <source>
        <dbReference type="SAM" id="MobiDB-lite"/>
    </source>
</evidence>
<dbReference type="EMBL" id="BARV01008466">
    <property type="protein sequence ID" value="GAI04100.1"/>
    <property type="molecule type" value="Genomic_DNA"/>
</dbReference>
<sequence>MRYPKKQVHPVRKSGAKGKNNWHSFYDNITKLSNGVHSG</sequence>
<accession>X1LNY8</accession>
<evidence type="ECO:0000313" key="2">
    <source>
        <dbReference type="EMBL" id="GAI04100.1"/>
    </source>
</evidence>
<gene>
    <name evidence="2" type="ORF">S06H3_17009</name>
</gene>
<dbReference type="AlphaFoldDB" id="X1LNY8"/>
<feature type="non-terminal residue" evidence="2">
    <location>
        <position position="39"/>
    </location>
</feature>
<protein>
    <submittedName>
        <fullName evidence="2">Uncharacterized protein</fullName>
    </submittedName>
</protein>